<dbReference type="InterPro" id="IPR039367">
    <property type="entry name" value="Och1-like"/>
</dbReference>
<dbReference type="Gene3D" id="3.40.50.150">
    <property type="entry name" value="Vaccinia Virus protein VP39"/>
    <property type="match status" value="1"/>
</dbReference>
<dbReference type="Proteomes" id="UP001465755">
    <property type="component" value="Unassembled WGS sequence"/>
</dbReference>
<dbReference type="GO" id="GO:0000009">
    <property type="term" value="F:alpha-1,6-mannosyltransferase activity"/>
    <property type="evidence" value="ECO:0007669"/>
    <property type="project" value="InterPro"/>
</dbReference>
<dbReference type="SUPFAM" id="SSF53335">
    <property type="entry name" value="S-adenosyl-L-methionine-dependent methyltransferases"/>
    <property type="match status" value="1"/>
</dbReference>
<dbReference type="GO" id="GO:0006487">
    <property type="term" value="P:protein N-linked glycosylation"/>
    <property type="evidence" value="ECO:0007669"/>
    <property type="project" value="TreeGrafter"/>
</dbReference>
<reference evidence="3 4" key="1">
    <citation type="journal article" date="2024" name="Nat. Commun.">
        <title>Phylogenomics reveals the evolutionary origins of lichenization in chlorophyte algae.</title>
        <authorList>
            <person name="Puginier C."/>
            <person name="Libourel C."/>
            <person name="Otte J."/>
            <person name="Skaloud P."/>
            <person name="Haon M."/>
            <person name="Grisel S."/>
            <person name="Petersen M."/>
            <person name="Berrin J.G."/>
            <person name="Delaux P.M."/>
            <person name="Dal Grande F."/>
            <person name="Keller J."/>
        </authorList>
    </citation>
    <scope>NUCLEOTIDE SEQUENCE [LARGE SCALE GENOMIC DNA]</scope>
    <source>
        <strain evidence="3 4">SAG 2036</strain>
    </source>
</reference>
<keyword evidence="2" id="KW-0812">Transmembrane</keyword>
<dbReference type="InterPro" id="IPR029044">
    <property type="entry name" value="Nucleotide-diphossugar_trans"/>
</dbReference>
<dbReference type="PANTHER" id="PTHR31834:SF1">
    <property type="entry name" value="INITIATION-SPECIFIC ALPHA-1,6-MANNOSYLTRANSFERASE"/>
    <property type="match status" value="1"/>
</dbReference>
<dbReference type="InterPro" id="IPR007577">
    <property type="entry name" value="GlycoTrfase_DXD_sugar-bd_CS"/>
</dbReference>
<dbReference type="Gene3D" id="3.90.550.20">
    <property type="match status" value="1"/>
</dbReference>
<dbReference type="GO" id="GO:0000136">
    <property type="term" value="C:mannan polymerase complex"/>
    <property type="evidence" value="ECO:0007669"/>
    <property type="project" value="TreeGrafter"/>
</dbReference>
<gene>
    <name evidence="3" type="ORF">WJX73_001872</name>
</gene>
<accession>A0AAW1NRK7</accession>
<feature type="transmembrane region" description="Helical" evidence="2">
    <location>
        <begin position="86"/>
        <end position="110"/>
    </location>
</feature>
<keyword evidence="2" id="KW-1133">Transmembrane helix</keyword>
<feature type="compositionally biased region" description="Gly residues" evidence="1">
    <location>
        <begin position="1"/>
        <end position="10"/>
    </location>
</feature>
<sequence>MGAKASGGGASEEESLFCPAPNSSSQRTNAGALPTSSGRHGQEACWAAAEDQPCCSGKAQSHAARSHCKMGSSCSWLSTRWPHTGWLYRGLALAVGLVMVFHAMACGAFWCYRFTGQPDLPREVRDDIRDIYVLAGGPKPVETWTFPAHSEQPQQTLIPKLIHQTYKSSNVPSAVVPLMQSWRRMNPDWDVRFYDDAGCLDFVRREFPEYLDAYQALPKDVERSDFFRYMVVLQMGGVYVDMDLECRAPLAHIIEPYDTLIVGWENEFATAEEASRRQYVRKRQVLQWIFAAAPGHPVLREMCDHIAQHARDRLATQDSFDTLERTGPGTWTDIILKQALLHPPARRKEDPWNVRILPMVFFGAHPSASDAVQPTDPNVAALHHFLGSWKDRGLRALAPKAIKRLAVVLWQKLWPATGPAMLHEDGKRHLYPVSITWQPPFSLLVDIAGQGDLQAGDDANALLSKFGTWQASLHHTREPSLLEALIGSLGDAEKGQKVLVDIGAGGGLFSLAAAARGHKAVAFELGERSASALAASVVFNGFEDLVKLHKVALGHHSVDICLSSFPHPIATDPSHRKVDPLKRGYGCPQSHAPSNACVSPVKRQRGDDVMLGVGDVGAVRISAPGWEGWIIEGLKGILSGPDAPSTVLLELYADKLEQYGYPGGAVAVLQHLYDLGYTEISHAGHVCDERWTNVTRSVKLQATVGLPPPDTLQQPTWCHLKPSRFANVAERIPSGYT</sequence>
<evidence type="ECO:0000313" key="3">
    <source>
        <dbReference type="EMBL" id="KAK9792043.1"/>
    </source>
</evidence>
<keyword evidence="2" id="KW-0472">Membrane</keyword>
<evidence type="ECO:0000256" key="1">
    <source>
        <dbReference type="SAM" id="MobiDB-lite"/>
    </source>
</evidence>
<dbReference type="EMBL" id="JALJOQ010000168">
    <property type="protein sequence ID" value="KAK9792043.1"/>
    <property type="molecule type" value="Genomic_DNA"/>
</dbReference>
<protein>
    <submittedName>
        <fullName evidence="3">Uncharacterized protein</fullName>
    </submittedName>
</protein>
<name>A0AAW1NRK7_9CHLO</name>
<dbReference type="SUPFAM" id="SSF53448">
    <property type="entry name" value="Nucleotide-diphospho-sugar transferases"/>
    <property type="match status" value="1"/>
</dbReference>
<dbReference type="InterPro" id="IPR029063">
    <property type="entry name" value="SAM-dependent_MTases_sf"/>
</dbReference>
<dbReference type="Pfam" id="PF04488">
    <property type="entry name" value="Gly_transf_sug"/>
    <property type="match status" value="1"/>
</dbReference>
<dbReference type="AlphaFoldDB" id="A0AAW1NRK7"/>
<feature type="region of interest" description="Disordered" evidence="1">
    <location>
        <begin position="1"/>
        <end position="36"/>
    </location>
</feature>
<proteinExistence type="predicted"/>
<feature type="compositionally biased region" description="Polar residues" evidence="1">
    <location>
        <begin position="21"/>
        <end position="36"/>
    </location>
</feature>
<evidence type="ECO:0000256" key="2">
    <source>
        <dbReference type="SAM" id="Phobius"/>
    </source>
</evidence>
<organism evidence="3 4">
    <name type="scientific">Symbiochloris irregularis</name>
    <dbReference type="NCBI Taxonomy" id="706552"/>
    <lineage>
        <taxon>Eukaryota</taxon>
        <taxon>Viridiplantae</taxon>
        <taxon>Chlorophyta</taxon>
        <taxon>core chlorophytes</taxon>
        <taxon>Trebouxiophyceae</taxon>
        <taxon>Trebouxiales</taxon>
        <taxon>Trebouxiaceae</taxon>
        <taxon>Symbiochloris</taxon>
    </lineage>
</organism>
<evidence type="ECO:0000313" key="4">
    <source>
        <dbReference type="Proteomes" id="UP001465755"/>
    </source>
</evidence>
<keyword evidence="4" id="KW-1185">Reference proteome</keyword>
<comment type="caution">
    <text evidence="3">The sequence shown here is derived from an EMBL/GenBank/DDBJ whole genome shotgun (WGS) entry which is preliminary data.</text>
</comment>
<dbReference type="PANTHER" id="PTHR31834">
    <property type="entry name" value="INITIATION-SPECIFIC ALPHA-1,6-MANNOSYLTRANSFERASE"/>
    <property type="match status" value="1"/>
</dbReference>